<accession>A0A6M3JSG1</accession>
<sequence>MSADNRYLRGNKKQIRGTVAGSVTVEPGDLVGVNHVDGYYGAGGKTLLNQANGYIYPLSYCRPVSGGTAMDIAIGMSFAGVALTGSASGTTNEVVVGIDGIARYPIIVGPSSVTIGARVSAVSGTDQTGTSNQTVAVNITRTPAHSSGTTGILGVCVKTESGASFVDFQLWTYMLKGKQLL</sequence>
<protein>
    <submittedName>
        <fullName evidence="1">Uncharacterized protein</fullName>
    </submittedName>
</protein>
<dbReference type="EMBL" id="MT141924">
    <property type="protein sequence ID" value="QJA72101.1"/>
    <property type="molecule type" value="Genomic_DNA"/>
</dbReference>
<proteinExistence type="predicted"/>
<gene>
    <name evidence="1" type="ORF">MM415A02924_0007</name>
    <name evidence="2" type="ORF">MM415B04240_0003</name>
</gene>
<evidence type="ECO:0000313" key="1">
    <source>
        <dbReference type="EMBL" id="QJA72101.1"/>
    </source>
</evidence>
<name>A0A6M3JSG1_9ZZZZ</name>
<organism evidence="1">
    <name type="scientific">viral metagenome</name>
    <dbReference type="NCBI Taxonomy" id="1070528"/>
    <lineage>
        <taxon>unclassified sequences</taxon>
        <taxon>metagenomes</taxon>
        <taxon>organismal metagenomes</taxon>
    </lineage>
</organism>
<reference evidence="1" key="1">
    <citation type="submission" date="2020-03" db="EMBL/GenBank/DDBJ databases">
        <title>The deep terrestrial virosphere.</title>
        <authorList>
            <person name="Holmfeldt K."/>
            <person name="Nilsson E."/>
            <person name="Simone D."/>
            <person name="Lopez-Fernandez M."/>
            <person name="Wu X."/>
            <person name="de Brujin I."/>
            <person name="Lundin D."/>
            <person name="Andersson A."/>
            <person name="Bertilsson S."/>
            <person name="Dopson M."/>
        </authorList>
    </citation>
    <scope>NUCLEOTIDE SEQUENCE</scope>
    <source>
        <strain evidence="1">MM415A02924</strain>
        <strain evidence="2">MM415B04240</strain>
    </source>
</reference>
<dbReference type="AlphaFoldDB" id="A0A6M3JSG1"/>
<evidence type="ECO:0000313" key="2">
    <source>
        <dbReference type="EMBL" id="QJA93413.1"/>
    </source>
</evidence>
<dbReference type="EMBL" id="MT143147">
    <property type="protein sequence ID" value="QJA93413.1"/>
    <property type="molecule type" value="Genomic_DNA"/>
</dbReference>